<evidence type="ECO:0000313" key="1">
    <source>
        <dbReference type="EMBL" id="GAT98026.1"/>
    </source>
</evidence>
<dbReference type="VEuPathDB" id="AmoebaDB:EHI8A_009570"/>
<comment type="caution">
    <text evidence="1">The sequence shown here is derived from an EMBL/GenBank/DDBJ whole genome shotgun (WGS) entry which is preliminary data.</text>
</comment>
<evidence type="ECO:0000313" key="2">
    <source>
        <dbReference type="Proteomes" id="UP000078387"/>
    </source>
</evidence>
<dbReference type="SUPFAM" id="SSF52540">
    <property type="entry name" value="P-loop containing nucleoside triphosphate hydrolases"/>
    <property type="match status" value="1"/>
</dbReference>
<dbReference type="EMBL" id="BDEQ01000001">
    <property type="protein sequence ID" value="GAT98026.1"/>
    <property type="molecule type" value="Genomic_DNA"/>
</dbReference>
<dbReference type="OMA" id="HQGLEMW"/>
<dbReference type="VEuPathDB" id="AmoebaDB:EHI7A_012860"/>
<sequence>MAEGFENVALYEPTYPSPYGAELLSDLSFSVQWNIFMKTGILMLKYLDPSRKEEYSKYIEETKKYFEKGSPIQTGFIPMFAGINPLLVSYQVSLPFCGQFAMKLMACVRMIKEIELTPEIQTMEIKKPLFVIGLPRSGTTFLHHLLACGEKARTIALFQQFFPGTKTMSLQGRKKFCEMIISWMNGNADDLDTTHGFKVDEPEEDYFPMEMLGCSFAQACAIPRYEEYRKQIFKRDWQYVYDILRDIFKIDMVENNVKDDEYLCLKNVQHIAFMKNLLQTFPDGRFVWIHRDPFSNFKSCLHLYKQTQLMCPTDVGMNDKEWLNQTVVYMTQLCLKNAIAARDSWVEEKPERAHQFYDVSFKEFTKDPFGMIKKIHEHFDLPFTEITQNNLKAHLSEGDMQKKHGCSTLEPGLMTVTEEFVREQLKCYCDRFPTMF</sequence>
<gene>
    <name evidence="1" type="ORF">CL6EHI_146990</name>
</gene>
<protein>
    <recommendedName>
        <fullName evidence="3">Sulfotransferase</fullName>
    </recommendedName>
</protein>
<evidence type="ECO:0008006" key="3">
    <source>
        <dbReference type="Google" id="ProtNLM"/>
    </source>
</evidence>
<dbReference type="InterPro" id="IPR027417">
    <property type="entry name" value="P-loop_NTPase"/>
</dbReference>
<dbReference type="VEuPathDB" id="AmoebaDB:KM1_029180"/>
<dbReference type="PANTHER" id="PTHR36451">
    <property type="entry name" value="PAPS-DEPENDENT SULFOTRANSFERASE STF3"/>
    <property type="match status" value="1"/>
</dbReference>
<organism evidence="1 2">
    <name type="scientific">Entamoeba histolytica</name>
    <dbReference type="NCBI Taxonomy" id="5759"/>
    <lineage>
        <taxon>Eukaryota</taxon>
        <taxon>Amoebozoa</taxon>
        <taxon>Evosea</taxon>
        <taxon>Archamoebae</taxon>
        <taxon>Mastigamoebida</taxon>
        <taxon>Entamoebidae</taxon>
        <taxon>Entamoeba</taxon>
    </lineage>
</organism>
<name>A0A5K1VAW8_ENTHI</name>
<dbReference type="InterPro" id="IPR052736">
    <property type="entry name" value="Stf3_sulfotransferase"/>
</dbReference>
<dbReference type="Gene3D" id="3.40.50.300">
    <property type="entry name" value="P-loop containing nucleotide triphosphate hydrolases"/>
    <property type="match status" value="1"/>
</dbReference>
<dbReference type="VEuPathDB" id="AmoebaDB:EHI5A_027570"/>
<reference evidence="1 2" key="1">
    <citation type="submission" date="2016-05" db="EMBL/GenBank/DDBJ databases">
        <title>First whole genome sequencing of Entamoeba histolytica HM1:IMSS-clone-6.</title>
        <authorList>
            <person name="Mukherjee Avik.K."/>
            <person name="Izumyama S."/>
            <person name="Nakada-Tsukui K."/>
            <person name="Nozaki T."/>
        </authorList>
    </citation>
    <scope>NUCLEOTIDE SEQUENCE [LARGE SCALE GENOMIC DNA]</scope>
    <source>
        <strain evidence="1 2">HM1:IMSS clone 6</strain>
    </source>
</reference>
<proteinExistence type="predicted"/>
<accession>A0A5K1VAW8</accession>
<dbReference type="PANTHER" id="PTHR36451:SF1">
    <property type="entry name" value="OMEGA-HYDROXY-BETA-DIHYDROMENAQUINONE-9 SULFOTRANSFERASE STF3"/>
    <property type="match status" value="1"/>
</dbReference>
<dbReference type="Proteomes" id="UP000078387">
    <property type="component" value="Unassembled WGS sequence"/>
</dbReference>
<dbReference type="AlphaFoldDB" id="A0A5K1VAW8"/>
<dbReference type="Pfam" id="PF13469">
    <property type="entry name" value="Sulfotransfer_3"/>
    <property type="match status" value="1"/>
</dbReference>
<dbReference type="VEuPathDB" id="AmoebaDB:EHI_146990"/>